<feature type="transmembrane region" description="Helical" evidence="1">
    <location>
        <begin position="21"/>
        <end position="42"/>
    </location>
</feature>
<protein>
    <submittedName>
        <fullName evidence="2">Uncharacterized protein</fullName>
    </submittedName>
</protein>
<name>A0A3B0R3I3_9ZZZZ</name>
<sequence>MIKFFRKIRQNMIKENRASKYLLYAIGEIVLVVIGILIALSINNWNENRKEEIILKSNLSTILKILENDKAQLLTLIQSRKESKKQSTSIINSYKNNEPIDSKNFFKTFLRMVIEQKFDSDQSGFQRIKISKMFETAKMDKIRDYMVIYTKALEDIKFLEFRTNNFSETLESDLYHNGFYDKTWSYVRFAFDSTQFEKPKDSLDVLSLLDNYSKVKGLILRNEIAMSSAVKKYRLLIEKGNLLSEEVNVYLNN</sequence>
<reference evidence="2" key="1">
    <citation type="submission" date="2018-06" db="EMBL/GenBank/DDBJ databases">
        <authorList>
            <person name="Zhirakovskaya E."/>
        </authorList>
    </citation>
    <scope>NUCLEOTIDE SEQUENCE</scope>
</reference>
<gene>
    <name evidence="2" type="ORF">MNBD_BACTEROID02-352</name>
</gene>
<keyword evidence="1" id="KW-0472">Membrane</keyword>
<dbReference type="Pfam" id="PF19578">
    <property type="entry name" value="DUF6090"/>
    <property type="match status" value="1"/>
</dbReference>
<dbReference type="AlphaFoldDB" id="A0A3B0R3I3"/>
<evidence type="ECO:0000313" key="2">
    <source>
        <dbReference type="EMBL" id="VAV86217.1"/>
    </source>
</evidence>
<keyword evidence="1" id="KW-1133">Transmembrane helix</keyword>
<dbReference type="InterPro" id="IPR045749">
    <property type="entry name" value="DUF6090"/>
</dbReference>
<accession>A0A3B0R3I3</accession>
<organism evidence="2">
    <name type="scientific">hydrothermal vent metagenome</name>
    <dbReference type="NCBI Taxonomy" id="652676"/>
    <lineage>
        <taxon>unclassified sequences</taxon>
        <taxon>metagenomes</taxon>
        <taxon>ecological metagenomes</taxon>
    </lineage>
</organism>
<proteinExistence type="predicted"/>
<keyword evidence="1" id="KW-0812">Transmembrane</keyword>
<dbReference type="EMBL" id="UOEB01000305">
    <property type="protein sequence ID" value="VAV86217.1"/>
    <property type="molecule type" value="Genomic_DNA"/>
</dbReference>
<evidence type="ECO:0000256" key="1">
    <source>
        <dbReference type="SAM" id="Phobius"/>
    </source>
</evidence>